<evidence type="ECO:0000256" key="4">
    <source>
        <dbReference type="ARBA" id="ARBA00022547"/>
    </source>
</evidence>
<dbReference type="GO" id="GO:0015986">
    <property type="term" value="P:proton motive force-driven ATP synthesis"/>
    <property type="evidence" value="ECO:0007669"/>
    <property type="project" value="InterPro"/>
</dbReference>
<keyword evidence="4" id="KW-0138">CF(0)</keyword>
<proteinExistence type="inferred from homology"/>
<dbReference type="GO" id="GO:0015078">
    <property type="term" value="F:proton transmembrane transporter activity"/>
    <property type="evidence" value="ECO:0007669"/>
    <property type="project" value="InterPro"/>
</dbReference>
<keyword evidence="8" id="KW-0472">Membrane</keyword>
<gene>
    <name evidence="10" type="ORF">CONPUDRAFT_80289</name>
</gene>
<evidence type="ECO:0000256" key="8">
    <source>
        <dbReference type="ARBA" id="ARBA00023136"/>
    </source>
</evidence>
<evidence type="ECO:0000256" key="6">
    <source>
        <dbReference type="ARBA" id="ARBA00023065"/>
    </source>
</evidence>
<keyword evidence="3" id="KW-0813">Transport</keyword>
<evidence type="ECO:0008006" key="12">
    <source>
        <dbReference type="Google" id="ProtNLM"/>
    </source>
</evidence>
<protein>
    <recommendedName>
        <fullName evidence="12">Mitochondrial F1F0-ATP synthase g subunit</fullName>
    </recommendedName>
</protein>
<dbReference type="AlphaFoldDB" id="A0A5M3MX17"/>
<keyword evidence="5" id="KW-0375">Hydrogen ion transport</keyword>
<keyword evidence="7" id="KW-0496">Mitochondrion</keyword>
<dbReference type="RefSeq" id="XP_007765456.1">
    <property type="nucleotide sequence ID" value="XM_007767266.1"/>
</dbReference>
<comment type="subcellular location">
    <subcellularLocation>
        <location evidence="1">Mitochondrion membrane</location>
    </subcellularLocation>
</comment>
<keyword evidence="6" id="KW-0406">Ion transport</keyword>
<keyword evidence="9" id="KW-0066">ATP synthesis</keyword>
<dbReference type="GO" id="GO:0045259">
    <property type="term" value="C:proton-transporting ATP synthase complex"/>
    <property type="evidence" value="ECO:0007669"/>
    <property type="project" value="UniProtKB-KW"/>
</dbReference>
<dbReference type="InterPro" id="IPR006808">
    <property type="entry name" value="ATP_synth_F0_gsu_mt"/>
</dbReference>
<evidence type="ECO:0000256" key="2">
    <source>
        <dbReference type="ARBA" id="ARBA00005699"/>
    </source>
</evidence>
<evidence type="ECO:0000313" key="10">
    <source>
        <dbReference type="EMBL" id="EIW83620.1"/>
    </source>
</evidence>
<name>A0A5M3MX17_CONPW</name>
<comment type="caution">
    <text evidence="10">The sequence shown here is derived from an EMBL/GenBank/DDBJ whole genome shotgun (WGS) entry which is preliminary data.</text>
</comment>
<dbReference type="Proteomes" id="UP000053558">
    <property type="component" value="Unassembled WGS sequence"/>
</dbReference>
<sequence length="168" mass="18478">MMRTSASPALRFALRTRGAGQKRLASTSTSEAAQAAQKRAQEAASNAQKQAERLWEASKTYLGPLGERVGNLLGAYRQPIVYNFQVARELLKQVYVREGLAPPTSVSAFTSAYSELFARARSPAYWRGILGSGEWARVGVYAVEAYGIFKIGEIIGRRSLVGYKLRDN</sequence>
<comment type="similarity">
    <text evidence="2">Belongs to the ATPase g subunit family.</text>
</comment>
<reference evidence="11" key="1">
    <citation type="journal article" date="2012" name="Science">
        <title>The Paleozoic origin of enzymatic lignin decomposition reconstructed from 31 fungal genomes.</title>
        <authorList>
            <person name="Floudas D."/>
            <person name="Binder M."/>
            <person name="Riley R."/>
            <person name="Barry K."/>
            <person name="Blanchette R.A."/>
            <person name="Henrissat B."/>
            <person name="Martinez A.T."/>
            <person name="Otillar R."/>
            <person name="Spatafora J.W."/>
            <person name="Yadav J.S."/>
            <person name="Aerts A."/>
            <person name="Benoit I."/>
            <person name="Boyd A."/>
            <person name="Carlson A."/>
            <person name="Copeland A."/>
            <person name="Coutinho P.M."/>
            <person name="de Vries R.P."/>
            <person name="Ferreira P."/>
            <person name="Findley K."/>
            <person name="Foster B."/>
            <person name="Gaskell J."/>
            <person name="Glotzer D."/>
            <person name="Gorecki P."/>
            <person name="Heitman J."/>
            <person name="Hesse C."/>
            <person name="Hori C."/>
            <person name="Igarashi K."/>
            <person name="Jurgens J.A."/>
            <person name="Kallen N."/>
            <person name="Kersten P."/>
            <person name="Kohler A."/>
            <person name="Kuees U."/>
            <person name="Kumar T.K.A."/>
            <person name="Kuo A."/>
            <person name="LaButti K."/>
            <person name="Larrondo L.F."/>
            <person name="Lindquist E."/>
            <person name="Ling A."/>
            <person name="Lombard V."/>
            <person name="Lucas S."/>
            <person name="Lundell T."/>
            <person name="Martin R."/>
            <person name="McLaughlin D.J."/>
            <person name="Morgenstern I."/>
            <person name="Morin E."/>
            <person name="Murat C."/>
            <person name="Nagy L.G."/>
            <person name="Nolan M."/>
            <person name="Ohm R.A."/>
            <person name="Patyshakuliyeva A."/>
            <person name="Rokas A."/>
            <person name="Ruiz-Duenas F.J."/>
            <person name="Sabat G."/>
            <person name="Salamov A."/>
            <person name="Samejima M."/>
            <person name="Schmutz J."/>
            <person name="Slot J.C."/>
            <person name="St John F."/>
            <person name="Stenlid J."/>
            <person name="Sun H."/>
            <person name="Sun S."/>
            <person name="Syed K."/>
            <person name="Tsang A."/>
            <person name="Wiebenga A."/>
            <person name="Young D."/>
            <person name="Pisabarro A."/>
            <person name="Eastwood D.C."/>
            <person name="Martin F."/>
            <person name="Cullen D."/>
            <person name="Grigoriev I.V."/>
            <person name="Hibbett D.S."/>
        </authorList>
    </citation>
    <scope>NUCLEOTIDE SEQUENCE [LARGE SCALE GENOMIC DNA]</scope>
    <source>
        <strain evidence="11">RWD-64-598 SS2</strain>
    </source>
</reference>
<dbReference type="GeneID" id="19210067"/>
<dbReference type="OrthoDB" id="437at2759"/>
<evidence type="ECO:0000256" key="5">
    <source>
        <dbReference type="ARBA" id="ARBA00022781"/>
    </source>
</evidence>
<dbReference type="EMBL" id="JH711575">
    <property type="protein sequence ID" value="EIW83620.1"/>
    <property type="molecule type" value="Genomic_DNA"/>
</dbReference>
<evidence type="ECO:0000256" key="1">
    <source>
        <dbReference type="ARBA" id="ARBA00004325"/>
    </source>
</evidence>
<dbReference type="GO" id="GO:0031966">
    <property type="term" value="C:mitochondrial membrane"/>
    <property type="evidence" value="ECO:0007669"/>
    <property type="project" value="UniProtKB-SubCell"/>
</dbReference>
<organism evidence="10 11">
    <name type="scientific">Coniophora puteana (strain RWD-64-598)</name>
    <name type="common">Brown rot fungus</name>
    <dbReference type="NCBI Taxonomy" id="741705"/>
    <lineage>
        <taxon>Eukaryota</taxon>
        <taxon>Fungi</taxon>
        <taxon>Dikarya</taxon>
        <taxon>Basidiomycota</taxon>
        <taxon>Agaricomycotina</taxon>
        <taxon>Agaricomycetes</taxon>
        <taxon>Agaricomycetidae</taxon>
        <taxon>Boletales</taxon>
        <taxon>Coniophorineae</taxon>
        <taxon>Coniophoraceae</taxon>
        <taxon>Coniophora</taxon>
    </lineage>
</organism>
<evidence type="ECO:0000256" key="9">
    <source>
        <dbReference type="ARBA" id="ARBA00023310"/>
    </source>
</evidence>
<keyword evidence="11" id="KW-1185">Reference proteome</keyword>
<dbReference type="OMA" id="GLQAYGI"/>
<evidence type="ECO:0000256" key="3">
    <source>
        <dbReference type="ARBA" id="ARBA00022448"/>
    </source>
</evidence>
<evidence type="ECO:0000313" key="11">
    <source>
        <dbReference type="Proteomes" id="UP000053558"/>
    </source>
</evidence>
<accession>A0A5M3MX17</accession>
<dbReference type="KEGG" id="cput:CONPUDRAFT_80289"/>
<evidence type="ECO:0000256" key="7">
    <source>
        <dbReference type="ARBA" id="ARBA00023128"/>
    </source>
</evidence>
<dbReference type="Pfam" id="PF04718">
    <property type="entry name" value="ATP-synt_G"/>
    <property type="match status" value="1"/>
</dbReference>